<dbReference type="EMBL" id="KB446548">
    <property type="protein sequence ID" value="EME38103.1"/>
    <property type="molecule type" value="Genomic_DNA"/>
</dbReference>
<reference evidence="2 3" key="2">
    <citation type="journal article" date="2012" name="PLoS Pathog.">
        <title>Diverse lifestyles and strategies of plant pathogenesis encoded in the genomes of eighteen Dothideomycetes fungi.</title>
        <authorList>
            <person name="Ohm R.A."/>
            <person name="Feau N."/>
            <person name="Henrissat B."/>
            <person name="Schoch C.L."/>
            <person name="Horwitz B.A."/>
            <person name="Barry K.W."/>
            <person name="Condon B.J."/>
            <person name="Copeland A.C."/>
            <person name="Dhillon B."/>
            <person name="Glaser F."/>
            <person name="Hesse C.N."/>
            <person name="Kosti I."/>
            <person name="LaButti K."/>
            <person name="Lindquist E.A."/>
            <person name="Lucas S."/>
            <person name="Salamov A.A."/>
            <person name="Bradshaw R.E."/>
            <person name="Ciuffetti L."/>
            <person name="Hamelin R.C."/>
            <person name="Kema G.H.J."/>
            <person name="Lawrence C."/>
            <person name="Scott J.A."/>
            <person name="Spatafora J.W."/>
            <person name="Turgeon B.G."/>
            <person name="de Wit P.J.G.M."/>
            <person name="Zhong S."/>
            <person name="Goodwin S.B."/>
            <person name="Grigoriev I.V."/>
        </authorList>
    </citation>
    <scope>NUCLEOTIDE SEQUENCE [LARGE SCALE GENOMIC DNA]</scope>
    <source>
        <strain evidence="3">NZE10 / CBS 128990</strain>
    </source>
</reference>
<dbReference type="AlphaFoldDB" id="M2XZI8"/>
<feature type="region of interest" description="Disordered" evidence="1">
    <location>
        <begin position="191"/>
        <end position="213"/>
    </location>
</feature>
<protein>
    <submittedName>
        <fullName evidence="2">Uncharacterized protein</fullName>
    </submittedName>
</protein>
<dbReference type="OMA" id="KHIKARE"/>
<gene>
    <name evidence="2" type="ORF">DOTSEDRAFT_29694</name>
</gene>
<evidence type="ECO:0000256" key="1">
    <source>
        <dbReference type="SAM" id="MobiDB-lite"/>
    </source>
</evidence>
<dbReference type="HOGENOM" id="CLU_1294380_0_0_1"/>
<dbReference type="OrthoDB" id="10452785at2759"/>
<dbReference type="Proteomes" id="UP000016933">
    <property type="component" value="Unassembled WGS sequence"/>
</dbReference>
<accession>M2XZI8</accession>
<name>M2XZI8_DOTSN</name>
<evidence type="ECO:0000313" key="3">
    <source>
        <dbReference type="Proteomes" id="UP000016933"/>
    </source>
</evidence>
<sequence>MTSIHAIIISPYPGVTSTTTPSSLEVELASLGFRSTTITIAAAKDSVWRGSELSNDVGMPVKMTWLTGTVTPDGTTIDYASAPDNAVAASLLRPLESPVGLEQPRLLKGDILLIREDGGDIGAAQVALLCEFATNVSLPNNPNLGERLFAEEFESLREKKMEDPKCSTGWADVVNPIPGLEKRDVLAGLTGNARKNKKKAIKAKESRATGRRE</sequence>
<reference evidence="3" key="1">
    <citation type="journal article" date="2012" name="PLoS Genet.">
        <title>The genomes of the fungal plant pathogens Cladosporium fulvum and Dothistroma septosporum reveal adaptation to different hosts and lifestyles but also signatures of common ancestry.</title>
        <authorList>
            <person name="de Wit P.J.G.M."/>
            <person name="van der Burgt A."/>
            <person name="Oekmen B."/>
            <person name="Stergiopoulos I."/>
            <person name="Abd-Elsalam K.A."/>
            <person name="Aerts A.L."/>
            <person name="Bahkali A.H."/>
            <person name="Beenen H.G."/>
            <person name="Chettri P."/>
            <person name="Cox M.P."/>
            <person name="Datema E."/>
            <person name="de Vries R.P."/>
            <person name="Dhillon B."/>
            <person name="Ganley A.R."/>
            <person name="Griffiths S.A."/>
            <person name="Guo Y."/>
            <person name="Hamelin R.C."/>
            <person name="Henrissat B."/>
            <person name="Kabir M.S."/>
            <person name="Jashni M.K."/>
            <person name="Kema G."/>
            <person name="Klaubauf S."/>
            <person name="Lapidus A."/>
            <person name="Levasseur A."/>
            <person name="Lindquist E."/>
            <person name="Mehrabi R."/>
            <person name="Ohm R.A."/>
            <person name="Owen T.J."/>
            <person name="Salamov A."/>
            <person name="Schwelm A."/>
            <person name="Schijlen E."/>
            <person name="Sun H."/>
            <person name="van den Burg H.A."/>
            <person name="van Ham R.C.H.J."/>
            <person name="Zhang S."/>
            <person name="Goodwin S.B."/>
            <person name="Grigoriev I.V."/>
            <person name="Collemare J."/>
            <person name="Bradshaw R.E."/>
        </authorList>
    </citation>
    <scope>NUCLEOTIDE SEQUENCE [LARGE SCALE GENOMIC DNA]</scope>
    <source>
        <strain evidence="3">NZE10 / CBS 128990</strain>
    </source>
</reference>
<keyword evidence="3" id="KW-1185">Reference proteome</keyword>
<evidence type="ECO:0000313" key="2">
    <source>
        <dbReference type="EMBL" id="EME38103.1"/>
    </source>
</evidence>
<feature type="compositionally biased region" description="Basic and acidic residues" evidence="1">
    <location>
        <begin position="202"/>
        <end position="213"/>
    </location>
</feature>
<organism evidence="2 3">
    <name type="scientific">Dothistroma septosporum (strain NZE10 / CBS 128990)</name>
    <name type="common">Red band needle blight fungus</name>
    <name type="synonym">Mycosphaerella pini</name>
    <dbReference type="NCBI Taxonomy" id="675120"/>
    <lineage>
        <taxon>Eukaryota</taxon>
        <taxon>Fungi</taxon>
        <taxon>Dikarya</taxon>
        <taxon>Ascomycota</taxon>
        <taxon>Pezizomycotina</taxon>
        <taxon>Dothideomycetes</taxon>
        <taxon>Dothideomycetidae</taxon>
        <taxon>Mycosphaerellales</taxon>
        <taxon>Mycosphaerellaceae</taxon>
        <taxon>Dothistroma</taxon>
    </lineage>
</organism>
<proteinExistence type="predicted"/>